<reference evidence="3" key="1">
    <citation type="submission" date="2023-07" db="EMBL/GenBank/DDBJ databases">
        <title>Whole genome shotgun sequence of Streptomyces cacaoi subsp. asoensis NBRC 13813.</title>
        <authorList>
            <person name="Komaki H."/>
            <person name="Tamura T."/>
        </authorList>
    </citation>
    <scope>NUCLEOTIDE SEQUENCE [LARGE SCALE GENOMIC DNA]</scope>
    <source>
        <strain evidence="3">NBRC 13813</strain>
    </source>
</reference>
<dbReference type="RefSeq" id="WP_229901090.1">
    <property type="nucleotide sequence ID" value="NZ_BMSI01000002.1"/>
</dbReference>
<evidence type="ECO:0000313" key="3">
    <source>
        <dbReference type="Proteomes" id="UP000649259"/>
    </source>
</evidence>
<accession>A0ABQ3RWT2</accession>
<dbReference type="Proteomes" id="UP000649259">
    <property type="component" value="Unassembled WGS sequence"/>
</dbReference>
<dbReference type="InterPro" id="IPR000835">
    <property type="entry name" value="HTH_MarR-typ"/>
</dbReference>
<gene>
    <name evidence="2" type="ORF">Saso_19740</name>
</gene>
<dbReference type="Pfam" id="PF01047">
    <property type="entry name" value="MarR"/>
    <property type="match status" value="1"/>
</dbReference>
<organism evidence="2 3">
    <name type="scientific">Streptomyces asoensis</name>
    <dbReference type="NCBI Taxonomy" id="249586"/>
    <lineage>
        <taxon>Bacteria</taxon>
        <taxon>Bacillati</taxon>
        <taxon>Actinomycetota</taxon>
        <taxon>Actinomycetes</taxon>
        <taxon>Kitasatosporales</taxon>
        <taxon>Streptomycetaceae</taxon>
        <taxon>Streptomyces</taxon>
    </lineage>
</organism>
<dbReference type="SUPFAM" id="SSF46785">
    <property type="entry name" value="Winged helix' DNA-binding domain"/>
    <property type="match status" value="1"/>
</dbReference>
<keyword evidence="3" id="KW-1185">Reference proteome</keyword>
<evidence type="ECO:0000313" key="2">
    <source>
        <dbReference type="EMBL" id="GHI60324.1"/>
    </source>
</evidence>
<dbReference type="InterPro" id="IPR036388">
    <property type="entry name" value="WH-like_DNA-bd_sf"/>
</dbReference>
<dbReference type="PROSITE" id="PS50995">
    <property type="entry name" value="HTH_MARR_2"/>
    <property type="match status" value="1"/>
</dbReference>
<comment type="caution">
    <text evidence="2">The sequence shown here is derived from an EMBL/GenBank/DDBJ whole genome shotgun (WGS) entry which is preliminary data.</text>
</comment>
<dbReference type="EMBL" id="BNEB01000002">
    <property type="protein sequence ID" value="GHI60324.1"/>
    <property type="molecule type" value="Genomic_DNA"/>
</dbReference>
<proteinExistence type="predicted"/>
<protein>
    <recommendedName>
        <fullName evidence="1">HTH marR-type domain-containing protein</fullName>
    </recommendedName>
</protein>
<evidence type="ECO:0000259" key="1">
    <source>
        <dbReference type="PROSITE" id="PS50995"/>
    </source>
</evidence>
<feature type="domain" description="HTH marR-type" evidence="1">
    <location>
        <begin position="1"/>
        <end position="125"/>
    </location>
</feature>
<dbReference type="InterPro" id="IPR039422">
    <property type="entry name" value="MarR/SlyA-like"/>
</dbReference>
<dbReference type="PRINTS" id="PR00598">
    <property type="entry name" value="HTHMARR"/>
</dbReference>
<dbReference type="GeneID" id="91469879"/>
<name>A0ABQ3RWT2_9ACTN</name>
<sequence length="147" mass="15779">MNLSPLPSAVPPASPAVVELERAAVAMLRQIADHEPLRPGEFVQVLAVQASHVTRQVQRLGRSGHLTRVADADDPRVLRMRLTPLGEEAVARLGDAGARGVRPALAHWSPDELRSIAALVRRLVDVFLTHPADEGQALHEGTTPPAP</sequence>
<dbReference type="PANTHER" id="PTHR33164:SF57">
    <property type="entry name" value="MARR-FAMILY TRANSCRIPTIONAL REGULATOR"/>
    <property type="match status" value="1"/>
</dbReference>
<dbReference type="InterPro" id="IPR036390">
    <property type="entry name" value="WH_DNA-bd_sf"/>
</dbReference>
<dbReference type="SMART" id="SM00347">
    <property type="entry name" value="HTH_MARR"/>
    <property type="match status" value="1"/>
</dbReference>
<dbReference type="PANTHER" id="PTHR33164">
    <property type="entry name" value="TRANSCRIPTIONAL REGULATOR, MARR FAMILY"/>
    <property type="match status" value="1"/>
</dbReference>
<dbReference type="Gene3D" id="1.10.10.10">
    <property type="entry name" value="Winged helix-like DNA-binding domain superfamily/Winged helix DNA-binding domain"/>
    <property type="match status" value="1"/>
</dbReference>